<organism evidence="1 2">
    <name type="scientific">Riccia fluitans</name>
    <dbReference type="NCBI Taxonomy" id="41844"/>
    <lineage>
        <taxon>Eukaryota</taxon>
        <taxon>Viridiplantae</taxon>
        <taxon>Streptophyta</taxon>
        <taxon>Embryophyta</taxon>
        <taxon>Marchantiophyta</taxon>
        <taxon>Marchantiopsida</taxon>
        <taxon>Marchantiidae</taxon>
        <taxon>Marchantiales</taxon>
        <taxon>Ricciaceae</taxon>
        <taxon>Riccia</taxon>
    </lineage>
</organism>
<protein>
    <submittedName>
        <fullName evidence="1">Uncharacterized protein</fullName>
    </submittedName>
</protein>
<evidence type="ECO:0000313" key="1">
    <source>
        <dbReference type="EMBL" id="KAL2629739.1"/>
    </source>
</evidence>
<dbReference type="AlphaFoldDB" id="A0ABD1YJG2"/>
<comment type="caution">
    <text evidence="1">The sequence shown here is derived from an EMBL/GenBank/DDBJ whole genome shotgun (WGS) entry which is preliminary data.</text>
</comment>
<proteinExistence type="predicted"/>
<accession>A0ABD1YJG2</accession>
<evidence type="ECO:0000313" key="2">
    <source>
        <dbReference type="Proteomes" id="UP001605036"/>
    </source>
</evidence>
<sequence length="103" mass="10657">MHEALLGGKEIPPEAAVEALVYTGNLENANTSPIGQLPEINWFSIGRTQGAALPSGFSAHGIALSADVVPKEMIEGRLSKSGVPSEEIPGSSVLVCGGRLFSQ</sequence>
<gene>
    <name evidence="1" type="ORF">R1flu_014425</name>
</gene>
<keyword evidence="2" id="KW-1185">Reference proteome</keyword>
<dbReference type="Proteomes" id="UP001605036">
    <property type="component" value="Unassembled WGS sequence"/>
</dbReference>
<reference evidence="1 2" key="1">
    <citation type="submission" date="2024-09" db="EMBL/GenBank/DDBJ databases">
        <title>Chromosome-scale assembly of Riccia fluitans.</title>
        <authorList>
            <person name="Paukszto L."/>
            <person name="Sawicki J."/>
            <person name="Karawczyk K."/>
            <person name="Piernik-Szablinska J."/>
            <person name="Szczecinska M."/>
            <person name="Mazdziarz M."/>
        </authorList>
    </citation>
    <scope>NUCLEOTIDE SEQUENCE [LARGE SCALE GENOMIC DNA]</scope>
    <source>
        <strain evidence="1">Rf_01</strain>
        <tissue evidence="1">Aerial parts of the thallus</tissue>
    </source>
</reference>
<dbReference type="EMBL" id="JBHFFA010000004">
    <property type="protein sequence ID" value="KAL2629739.1"/>
    <property type="molecule type" value="Genomic_DNA"/>
</dbReference>
<name>A0ABD1YJG2_9MARC</name>